<comment type="caution">
    <text evidence="1">The sequence shown here is derived from an EMBL/GenBank/DDBJ whole genome shotgun (WGS) entry which is preliminary data.</text>
</comment>
<organism evidence="1 2">
    <name type="scientific">Fasciola hepatica</name>
    <name type="common">Liver fluke</name>
    <dbReference type="NCBI Taxonomy" id="6192"/>
    <lineage>
        <taxon>Eukaryota</taxon>
        <taxon>Metazoa</taxon>
        <taxon>Spiralia</taxon>
        <taxon>Lophotrochozoa</taxon>
        <taxon>Platyhelminthes</taxon>
        <taxon>Trematoda</taxon>
        <taxon>Digenea</taxon>
        <taxon>Plagiorchiida</taxon>
        <taxon>Echinostomata</taxon>
        <taxon>Echinostomatoidea</taxon>
        <taxon>Fasciolidae</taxon>
        <taxon>Fasciola</taxon>
    </lineage>
</organism>
<evidence type="ECO:0000313" key="2">
    <source>
        <dbReference type="Proteomes" id="UP000230066"/>
    </source>
</evidence>
<keyword evidence="2" id="KW-1185">Reference proteome</keyword>
<name>A0A4E0QWW6_FASHE</name>
<dbReference type="AlphaFoldDB" id="A0A4E0QWW6"/>
<reference evidence="1" key="1">
    <citation type="submission" date="2019-03" db="EMBL/GenBank/DDBJ databases">
        <title>Improved annotation for the trematode Fasciola hepatica.</title>
        <authorList>
            <person name="Choi Y.-J."/>
            <person name="Martin J."/>
            <person name="Mitreva M."/>
        </authorList>
    </citation>
    <scope>NUCLEOTIDE SEQUENCE [LARGE SCALE GENOMIC DNA]</scope>
</reference>
<evidence type="ECO:0000313" key="1">
    <source>
        <dbReference type="EMBL" id="THD19453.1"/>
    </source>
</evidence>
<accession>A0A4E0QWW6</accession>
<protein>
    <submittedName>
        <fullName evidence="1">Uncharacterized protein</fullName>
    </submittedName>
</protein>
<dbReference type="EMBL" id="JXXN02006389">
    <property type="protein sequence ID" value="THD19453.1"/>
    <property type="molecule type" value="Genomic_DNA"/>
</dbReference>
<dbReference type="Proteomes" id="UP000230066">
    <property type="component" value="Unassembled WGS sequence"/>
</dbReference>
<gene>
    <name evidence="1" type="ORF">D915_009905</name>
</gene>
<proteinExistence type="predicted"/>
<sequence>MIHLPSAFRPITWIYKHIHSKPNFFILIQQQPVWAELESIQNKIVDNEVKIDYLMCITEMEQLFSI</sequence>